<dbReference type="OrthoDB" id="3541128at2"/>
<dbReference type="AlphaFoldDB" id="A0A239HIV9"/>
<dbReference type="RefSeq" id="WP_089316988.1">
    <property type="nucleotide sequence ID" value="NZ_FZNP01000031.1"/>
</dbReference>
<proteinExistence type="predicted"/>
<name>A0A239HIV9_9ACTN</name>
<organism evidence="1 2">
    <name type="scientific">Actinomadura mexicana</name>
    <dbReference type="NCBI Taxonomy" id="134959"/>
    <lineage>
        <taxon>Bacteria</taxon>
        <taxon>Bacillati</taxon>
        <taxon>Actinomycetota</taxon>
        <taxon>Actinomycetes</taxon>
        <taxon>Streptosporangiales</taxon>
        <taxon>Thermomonosporaceae</taxon>
        <taxon>Actinomadura</taxon>
    </lineage>
</organism>
<protein>
    <submittedName>
        <fullName evidence="1">Uncharacterized protein</fullName>
    </submittedName>
</protein>
<reference evidence="2" key="1">
    <citation type="submission" date="2017-06" db="EMBL/GenBank/DDBJ databases">
        <authorList>
            <person name="Varghese N."/>
            <person name="Submissions S."/>
        </authorList>
    </citation>
    <scope>NUCLEOTIDE SEQUENCE [LARGE SCALE GENOMIC DNA]</scope>
    <source>
        <strain evidence="2">DSM 44485</strain>
    </source>
</reference>
<dbReference type="Proteomes" id="UP000198420">
    <property type="component" value="Unassembled WGS sequence"/>
</dbReference>
<keyword evidence="2" id="KW-1185">Reference proteome</keyword>
<sequence length="96" mass="10328">MTEPPASGAGDDGVTYEELLRQTGLIYRRLSRSGVMTKRQLTEAWDAVEAAIYVALDTTDDPSGRTVGRAALNAAREVQAKWLPDQSPGAGHTPFP</sequence>
<evidence type="ECO:0000313" key="2">
    <source>
        <dbReference type="Proteomes" id="UP000198420"/>
    </source>
</evidence>
<accession>A0A239HIV9</accession>
<evidence type="ECO:0000313" key="1">
    <source>
        <dbReference type="EMBL" id="SNS80988.1"/>
    </source>
</evidence>
<gene>
    <name evidence="1" type="ORF">SAMN06265355_13141</name>
</gene>
<dbReference type="EMBL" id="FZNP01000031">
    <property type="protein sequence ID" value="SNS80988.1"/>
    <property type="molecule type" value="Genomic_DNA"/>
</dbReference>